<gene>
    <name evidence="3" type="ORF">Sya03_59410</name>
</gene>
<feature type="transmembrane region" description="Helical" evidence="1">
    <location>
        <begin position="57"/>
        <end position="79"/>
    </location>
</feature>
<comment type="caution">
    <text evidence="3">The sequence shown here is derived from an EMBL/GenBank/DDBJ whole genome shotgun (WGS) entry which is preliminary data.</text>
</comment>
<keyword evidence="1" id="KW-1133">Transmembrane helix</keyword>
<keyword evidence="4" id="KW-1185">Reference proteome</keyword>
<dbReference type="Pfam" id="PF10756">
    <property type="entry name" value="bPH_6"/>
    <property type="match status" value="1"/>
</dbReference>
<keyword evidence="1" id="KW-0812">Transmembrane</keyword>
<evidence type="ECO:0000313" key="3">
    <source>
        <dbReference type="EMBL" id="GIJ06589.1"/>
    </source>
</evidence>
<evidence type="ECO:0000256" key="1">
    <source>
        <dbReference type="SAM" id="Phobius"/>
    </source>
</evidence>
<feature type="domain" description="Low molecular weight protein antigen 6 PH" evidence="2">
    <location>
        <begin position="78"/>
        <end position="145"/>
    </location>
</feature>
<protein>
    <recommendedName>
        <fullName evidence="2">Low molecular weight protein antigen 6 PH domain-containing protein</fullName>
    </recommendedName>
</protein>
<accession>A0A8J3YEH1</accession>
<proteinExistence type="predicted"/>
<evidence type="ECO:0000313" key="4">
    <source>
        <dbReference type="Proteomes" id="UP000652013"/>
    </source>
</evidence>
<dbReference type="AlphaFoldDB" id="A0A8J3YEH1"/>
<feature type="transmembrane region" description="Helical" evidence="1">
    <location>
        <begin position="18"/>
        <end position="37"/>
    </location>
</feature>
<evidence type="ECO:0000259" key="2">
    <source>
        <dbReference type="Pfam" id="PF10756"/>
    </source>
</evidence>
<organism evidence="3 4">
    <name type="scientific">Spirilliplanes yamanashiensis</name>
    <dbReference type="NCBI Taxonomy" id="42233"/>
    <lineage>
        <taxon>Bacteria</taxon>
        <taxon>Bacillati</taxon>
        <taxon>Actinomycetota</taxon>
        <taxon>Actinomycetes</taxon>
        <taxon>Micromonosporales</taxon>
        <taxon>Micromonosporaceae</taxon>
        <taxon>Spirilliplanes</taxon>
    </lineage>
</organism>
<keyword evidence="1" id="KW-0472">Membrane</keyword>
<dbReference type="EMBL" id="BOOY01000043">
    <property type="protein sequence ID" value="GIJ06589.1"/>
    <property type="molecule type" value="Genomic_DNA"/>
</dbReference>
<dbReference type="InterPro" id="IPR019692">
    <property type="entry name" value="CFP-6_PH"/>
</dbReference>
<sequence length="167" mass="17482">MPAASPPNVPPVRVRPRAIRIVACAVAVVIAAAFVASSNTLTDEAAFAGRLIDRAGWPQAASGLLLAAVVAVAPFRIAADADADGIHVRNLVREFTVPWSMVRAVRYHRGAPWASLQLTTEEVVTVLAVQIADGQRAVEAIRGLRALHAAAQQRSGDPDNGAAEPAE</sequence>
<dbReference type="Proteomes" id="UP000652013">
    <property type="component" value="Unassembled WGS sequence"/>
</dbReference>
<dbReference type="RefSeq" id="WP_203941756.1">
    <property type="nucleotide sequence ID" value="NZ_BAAAGJ010000001.1"/>
</dbReference>
<name>A0A8J3YEH1_9ACTN</name>
<reference evidence="3" key="1">
    <citation type="submission" date="2021-01" db="EMBL/GenBank/DDBJ databases">
        <title>Whole genome shotgun sequence of Spirilliplanes yamanashiensis NBRC 15828.</title>
        <authorList>
            <person name="Komaki H."/>
            <person name="Tamura T."/>
        </authorList>
    </citation>
    <scope>NUCLEOTIDE SEQUENCE</scope>
    <source>
        <strain evidence="3">NBRC 15828</strain>
    </source>
</reference>